<dbReference type="AlphaFoldDB" id="A0A4R2C8D2"/>
<accession>A0A4R2C8D2</accession>
<reference evidence="1 2" key="1">
    <citation type="submission" date="2019-03" db="EMBL/GenBank/DDBJ databases">
        <title>Genomic Encyclopedia of Type Strains, Phase IV (KMG-IV): sequencing the most valuable type-strain genomes for metagenomic binning, comparative biology and taxonomic classification.</title>
        <authorList>
            <person name="Goeker M."/>
        </authorList>
    </citation>
    <scope>NUCLEOTIDE SEQUENCE [LARGE SCALE GENOMIC DNA]</scope>
    <source>
        <strain evidence="1 2">DSM 18401</strain>
    </source>
</reference>
<keyword evidence="2" id="KW-1185">Reference proteome</keyword>
<evidence type="ECO:0000313" key="1">
    <source>
        <dbReference type="EMBL" id="TCN35642.1"/>
    </source>
</evidence>
<sequence>MDTTQALMLIARLAGFRHLVRNNRFGCDSDLARMAHDNVIAVLDSYQGELAELIQRHKFPLRRGLLSAEGT</sequence>
<dbReference type="EMBL" id="SLVX01000027">
    <property type="protein sequence ID" value="TCN35642.1"/>
    <property type="molecule type" value="Genomic_DNA"/>
</dbReference>
<name>A0A4R2C8D2_SHIGR</name>
<gene>
    <name evidence="1" type="ORF">EV665_12717</name>
</gene>
<proteinExistence type="predicted"/>
<evidence type="ECO:0000313" key="2">
    <source>
        <dbReference type="Proteomes" id="UP000295351"/>
    </source>
</evidence>
<comment type="caution">
    <text evidence="1">The sequence shown here is derived from an EMBL/GenBank/DDBJ whole genome shotgun (WGS) entry which is preliminary data.</text>
</comment>
<dbReference type="Proteomes" id="UP000295351">
    <property type="component" value="Unassembled WGS sequence"/>
</dbReference>
<protein>
    <submittedName>
        <fullName evidence="1">Uncharacterized protein</fullName>
    </submittedName>
</protein>
<organism evidence="1 2">
    <name type="scientific">Shinella granuli</name>
    <dbReference type="NCBI Taxonomy" id="323621"/>
    <lineage>
        <taxon>Bacteria</taxon>
        <taxon>Pseudomonadati</taxon>
        <taxon>Pseudomonadota</taxon>
        <taxon>Alphaproteobacteria</taxon>
        <taxon>Hyphomicrobiales</taxon>
        <taxon>Rhizobiaceae</taxon>
        <taxon>Shinella</taxon>
    </lineage>
</organism>
<dbReference type="RefSeq" id="WP_133036532.1">
    <property type="nucleotide sequence ID" value="NZ_BAABEI010000002.1"/>
</dbReference>